<dbReference type="EMBL" id="AAFI02000005">
    <property type="protein sequence ID" value="EAL72045.1"/>
    <property type="molecule type" value="Genomic_DNA"/>
</dbReference>
<dbReference type="PaxDb" id="44689-DDB0266540"/>
<dbReference type="VEuPathDB" id="AmoebaDB:DDB_G0269390"/>
<gene>
    <name evidence="1" type="ORF">DDB_G0269390</name>
</gene>
<dbReference type="dictyBase" id="DDB_G0269390"/>
<dbReference type="AlphaFoldDB" id="Q55E53"/>
<dbReference type="RefSeq" id="XP_645928.1">
    <property type="nucleotide sequence ID" value="XM_640836.1"/>
</dbReference>
<dbReference type="HOGENOM" id="CLU_2578857_0_0_1"/>
<accession>Q55E53</accession>
<proteinExistence type="predicted"/>
<name>Q55E53_DICDI</name>
<dbReference type="InParanoid" id="Q55E53"/>
<organism evidence="1 2">
    <name type="scientific">Dictyostelium discoideum</name>
    <name type="common">Social amoeba</name>
    <dbReference type="NCBI Taxonomy" id="44689"/>
    <lineage>
        <taxon>Eukaryota</taxon>
        <taxon>Amoebozoa</taxon>
        <taxon>Evosea</taxon>
        <taxon>Eumycetozoa</taxon>
        <taxon>Dictyostelia</taxon>
        <taxon>Dictyosteliales</taxon>
        <taxon>Dictyosteliaceae</taxon>
        <taxon>Dictyostelium</taxon>
    </lineage>
</organism>
<keyword evidence="2" id="KW-1185">Reference proteome</keyword>
<dbReference type="GeneID" id="8616869"/>
<sequence>MTIIESISKIGSLKSNSTQKIINETSSNNNFGRNKSQGFNPIGGVLGFLIGFTNGVVVGALNGGVQGFFEGGKRDSYLYIF</sequence>
<evidence type="ECO:0000313" key="1">
    <source>
        <dbReference type="EMBL" id="EAL72045.1"/>
    </source>
</evidence>
<dbReference type="Proteomes" id="UP000002195">
    <property type="component" value="Unassembled WGS sequence"/>
</dbReference>
<evidence type="ECO:0000313" key="2">
    <source>
        <dbReference type="Proteomes" id="UP000002195"/>
    </source>
</evidence>
<reference evidence="1 2" key="1">
    <citation type="journal article" date="2005" name="Nature">
        <title>The genome of the social amoeba Dictyostelium discoideum.</title>
        <authorList>
            <consortium name="The Dictyostelium discoideum Sequencing Consortium"/>
            <person name="Eichinger L."/>
            <person name="Pachebat J.A."/>
            <person name="Glockner G."/>
            <person name="Rajandream M.A."/>
            <person name="Sucgang R."/>
            <person name="Berriman M."/>
            <person name="Song J."/>
            <person name="Olsen R."/>
            <person name="Szafranski K."/>
            <person name="Xu Q."/>
            <person name="Tunggal B."/>
            <person name="Kummerfeld S."/>
            <person name="Madera M."/>
            <person name="Konfortov B.A."/>
            <person name="Rivero F."/>
            <person name="Bankier A.T."/>
            <person name="Lehmann R."/>
            <person name="Hamlin N."/>
            <person name="Davies R."/>
            <person name="Gaudet P."/>
            <person name="Fey P."/>
            <person name="Pilcher K."/>
            <person name="Chen G."/>
            <person name="Saunders D."/>
            <person name="Sodergren E."/>
            <person name="Davis P."/>
            <person name="Kerhornou A."/>
            <person name="Nie X."/>
            <person name="Hall N."/>
            <person name="Anjard C."/>
            <person name="Hemphill L."/>
            <person name="Bason N."/>
            <person name="Farbrother P."/>
            <person name="Desany B."/>
            <person name="Just E."/>
            <person name="Morio T."/>
            <person name="Rost R."/>
            <person name="Churcher C."/>
            <person name="Cooper J."/>
            <person name="Haydock S."/>
            <person name="van Driessche N."/>
            <person name="Cronin A."/>
            <person name="Goodhead I."/>
            <person name="Muzny D."/>
            <person name="Mourier T."/>
            <person name="Pain A."/>
            <person name="Lu M."/>
            <person name="Harper D."/>
            <person name="Lindsay R."/>
            <person name="Hauser H."/>
            <person name="James K."/>
            <person name="Quiles M."/>
            <person name="Madan Babu M."/>
            <person name="Saito T."/>
            <person name="Buchrieser C."/>
            <person name="Wardroper A."/>
            <person name="Felder M."/>
            <person name="Thangavelu M."/>
            <person name="Johnson D."/>
            <person name="Knights A."/>
            <person name="Loulseged H."/>
            <person name="Mungall K."/>
            <person name="Oliver K."/>
            <person name="Price C."/>
            <person name="Quail M.A."/>
            <person name="Urushihara H."/>
            <person name="Hernandez J."/>
            <person name="Rabbinowitsch E."/>
            <person name="Steffen D."/>
            <person name="Sanders M."/>
            <person name="Ma J."/>
            <person name="Kohara Y."/>
            <person name="Sharp S."/>
            <person name="Simmonds M."/>
            <person name="Spiegler S."/>
            <person name="Tivey A."/>
            <person name="Sugano S."/>
            <person name="White B."/>
            <person name="Walker D."/>
            <person name="Woodward J."/>
            <person name="Winckler T."/>
            <person name="Tanaka Y."/>
            <person name="Shaulsky G."/>
            <person name="Schleicher M."/>
            <person name="Weinstock G."/>
            <person name="Rosenthal A."/>
            <person name="Cox E.C."/>
            <person name="Chisholm R.L."/>
            <person name="Gibbs R."/>
            <person name="Loomis W.F."/>
            <person name="Platzer M."/>
            <person name="Kay R.R."/>
            <person name="Williams J."/>
            <person name="Dear P.H."/>
            <person name="Noegel A.A."/>
            <person name="Barrell B."/>
            <person name="Kuspa A."/>
        </authorList>
    </citation>
    <scope>NUCLEOTIDE SEQUENCE [LARGE SCALE GENOMIC DNA]</scope>
    <source>
        <strain evidence="1 2">AX4</strain>
    </source>
</reference>
<protein>
    <submittedName>
        <fullName evidence="1">Uncharacterized protein</fullName>
    </submittedName>
</protein>
<dbReference type="OMA" id="NKSQGFN"/>
<comment type="caution">
    <text evidence="1">The sequence shown here is derived from an EMBL/GenBank/DDBJ whole genome shotgun (WGS) entry which is preliminary data.</text>
</comment>
<dbReference type="KEGG" id="ddi:DDB_G0269390"/>